<accession>A0A0F8XXH3</accession>
<dbReference type="EMBL" id="LAZR01069951">
    <property type="protein sequence ID" value="KKK46694.1"/>
    <property type="molecule type" value="Genomic_DNA"/>
</dbReference>
<name>A0A0F8XXH3_9ZZZZ</name>
<proteinExistence type="predicted"/>
<gene>
    <name evidence="1" type="ORF">LCGC14_3162680</name>
</gene>
<sequence>MFKKYTPPILLALALVLGGWGSSSGASFDLFGDEVNLSGEQIITGKKTFEGDLTLKGLLDIDDGDDNIGLGTNACDSITAGSGLHNVCIGQDAGTALTTGDDSVIIGVDAGKVLTTEANNTLIGYKAGEDLIDPDNVIIGYLAASNALDARQNVIFGSLAVSSGILQGDRNVFIGYQVANSTTSAIDNVVIGNTAAGSGVFTGGRNVFVGMDAGKVVTSADENVLIGNDAGKALTTGDNNVFLGESACATLTTESDQLCIDSTNTTTPLIQGNFSTDSLTTNAFEFLVPSGTAVLHAANITDNWTTQAGGTTSSEIDRGAS</sequence>
<dbReference type="AlphaFoldDB" id="A0A0F8XXH3"/>
<comment type="caution">
    <text evidence="1">The sequence shown here is derived from an EMBL/GenBank/DDBJ whole genome shotgun (WGS) entry which is preliminary data.</text>
</comment>
<organism evidence="1">
    <name type="scientific">marine sediment metagenome</name>
    <dbReference type="NCBI Taxonomy" id="412755"/>
    <lineage>
        <taxon>unclassified sequences</taxon>
        <taxon>metagenomes</taxon>
        <taxon>ecological metagenomes</taxon>
    </lineage>
</organism>
<protein>
    <submittedName>
        <fullName evidence="1">Uncharacterized protein</fullName>
    </submittedName>
</protein>
<reference evidence="1" key="1">
    <citation type="journal article" date="2015" name="Nature">
        <title>Complex archaea that bridge the gap between prokaryotes and eukaryotes.</title>
        <authorList>
            <person name="Spang A."/>
            <person name="Saw J.H."/>
            <person name="Jorgensen S.L."/>
            <person name="Zaremba-Niedzwiedzka K."/>
            <person name="Martijn J."/>
            <person name="Lind A.E."/>
            <person name="van Eijk R."/>
            <person name="Schleper C."/>
            <person name="Guy L."/>
            <person name="Ettema T.J."/>
        </authorList>
    </citation>
    <scope>NUCLEOTIDE SEQUENCE</scope>
</reference>
<feature type="non-terminal residue" evidence="1">
    <location>
        <position position="321"/>
    </location>
</feature>
<evidence type="ECO:0000313" key="1">
    <source>
        <dbReference type="EMBL" id="KKK46694.1"/>
    </source>
</evidence>